<keyword evidence="1" id="KW-0812">Transmembrane</keyword>
<evidence type="ECO:0008006" key="4">
    <source>
        <dbReference type="Google" id="ProtNLM"/>
    </source>
</evidence>
<evidence type="ECO:0000313" key="2">
    <source>
        <dbReference type="EMBL" id="SFG07600.1"/>
    </source>
</evidence>
<feature type="transmembrane region" description="Helical" evidence="1">
    <location>
        <begin position="259"/>
        <end position="286"/>
    </location>
</feature>
<feature type="transmembrane region" description="Helical" evidence="1">
    <location>
        <begin position="339"/>
        <end position="356"/>
    </location>
</feature>
<keyword evidence="3" id="KW-1185">Reference proteome</keyword>
<feature type="transmembrane region" description="Helical" evidence="1">
    <location>
        <begin position="139"/>
        <end position="164"/>
    </location>
</feature>
<feature type="transmembrane region" description="Helical" evidence="1">
    <location>
        <begin position="176"/>
        <end position="208"/>
    </location>
</feature>
<keyword evidence="1" id="KW-0472">Membrane</keyword>
<dbReference type="AlphaFoldDB" id="A0A1I2NX59"/>
<dbReference type="InterPro" id="IPR045691">
    <property type="entry name" value="DUF6056"/>
</dbReference>
<dbReference type="EMBL" id="FOOT01000001">
    <property type="protein sequence ID" value="SFG07600.1"/>
    <property type="molecule type" value="Genomic_DNA"/>
</dbReference>
<proteinExistence type="predicted"/>
<feature type="transmembrane region" description="Helical" evidence="1">
    <location>
        <begin position="86"/>
        <end position="108"/>
    </location>
</feature>
<feature type="transmembrane region" description="Helical" evidence="1">
    <location>
        <begin position="368"/>
        <end position="387"/>
    </location>
</feature>
<keyword evidence="1" id="KW-1133">Transmembrane helix</keyword>
<feature type="transmembrane region" description="Helical" evidence="1">
    <location>
        <begin position="115"/>
        <end position="133"/>
    </location>
</feature>
<dbReference type="Pfam" id="PF19528">
    <property type="entry name" value="DUF6056"/>
    <property type="match status" value="1"/>
</dbReference>
<gene>
    <name evidence="2" type="ORF">SAMN05421739_101853</name>
</gene>
<name>A0A1I2NX59_9BACT</name>
<feature type="transmembrane region" description="Helical" evidence="1">
    <location>
        <begin position="12"/>
        <end position="35"/>
    </location>
</feature>
<organism evidence="2 3">
    <name type="scientific">Pontibacter chinhatensis</name>
    <dbReference type="NCBI Taxonomy" id="1436961"/>
    <lineage>
        <taxon>Bacteria</taxon>
        <taxon>Pseudomonadati</taxon>
        <taxon>Bacteroidota</taxon>
        <taxon>Cytophagia</taxon>
        <taxon>Cytophagales</taxon>
        <taxon>Hymenobacteraceae</taxon>
        <taxon>Pontibacter</taxon>
    </lineage>
</organism>
<protein>
    <recommendedName>
        <fullName evidence="4">4-amino-4-deoxy-L-arabinose transferase</fullName>
    </recommendedName>
</protein>
<dbReference type="Proteomes" id="UP000198724">
    <property type="component" value="Unassembled WGS sequence"/>
</dbReference>
<evidence type="ECO:0000256" key="1">
    <source>
        <dbReference type="SAM" id="Phobius"/>
    </source>
</evidence>
<dbReference type="STRING" id="1436961.SAMN05421739_101853"/>
<dbReference type="OrthoDB" id="1081881at2"/>
<feature type="transmembrane region" description="Helical" evidence="1">
    <location>
        <begin position="220"/>
        <end position="239"/>
    </location>
</feature>
<evidence type="ECO:0000313" key="3">
    <source>
        <dbReference type="Proteomes" id="UP000198724"/>
    </source>
</evidence>
<reference evidence="3" key="1">
    <citation type="submission" date="2016-10" db="EMBL/GenBank/DDBJ databases">
        <authorList>
            <person name="Varghese N."/>
            <person name="Submissions S."/>
        </authorList>
    </citation>
    <scope>NUCLEOTIDE SEQUENCE [LARGE SCALE GENOMIC DNA]</scope>
    <source>
        <strain evidence="3">LP51</strain>
    </source>
</reference>
<dbReference type="RefSeq" id="WP_092099222.1">
    <property type="nucleotide sequence ID" value="NZ_FOOT01000001.1"/>
</dbReference>
<sequence>MSAKLFQKNKGLHFSLILLGAYCLLPFLLLALYAYPQADDYPFGLRDKQLGFWESQVRTYSKWSGRYFGTAILRINPLIYDSIDTYPFLIFVLVSAVAVSFIVVLYYILRPHLRLIEILGLASVLLAVYLMHLPSTAEGMFWLTGFLGYTLPNILFLFILLLLYKLHQTHRKSIKLIYTVAAALIGVLIAGANEMAMLCLMSTLLFILSTSWFSFSSSRFYFLVIFIICLAASLAATLAPGNFNRMESHSQAAQPLWSLIYAGLLTISTLYKWTSLLLILSLLYVYSFGLKIKSIPKLSSLFKVSLPMLLICIVGTVFLMNFLFVWATGDRPTLRLQNVIFFYLLISWFYALQVFINQKANWFETQRPTRFVMATASILVLLTTLNINNNISTAYLDLLSGKAAQYKSELRERDISIARSSCQQCIVEPLSVIPASMYFISLQTAESTGKQWVNREYAAYWGKESVVTRTPNATIQDNYSTLIEVGKKWRNQLFY</sequence>
<feature type="transmembrane region" description="Helical" evidence="1">
    <location>
        <begin position="306"/>
        <end position="327"/>
    </location>
</feature>
<accession>A0A1I2NX59</accession>